<dbReference type="EMBL" id="ML119051">
    <property type="protein sequence ID" value="ROT42859.1"/>
    <property type="molecule type" value="Genomic_DNA"/>
</dbReference>
<protein>
    <submittedName>
        <fullName evidence="1">UPF0157-domain-containing protein</fullName>
    </submittedName>
</protein>
<dbReference type="InterPro" id="IPR007344">
    <property type="entry name" value="GrpB/CoaE"/>
</dbReference>
<dbReference type="OrthoDB" id="630895at2759"/>
<reference evidence="1 2" key="1">
    <citation type="journal article" date="2018" name="Mol. Ecol.">
        <title>The obligate alkalophilic soda-lake fungus Sodiomyces alkalinus has shifted to a protein diet.</title>
        <authorList>
            <person name="Grum-Grzhimaylo A.A."/>
            <person name="Falkoski D.L."/>
            <person name="van den Heuvel J."/>
            <person name="Valero-Jimenez C.A."/>
            <person name="Min B."/>
            <person name="Choi I.G."/>
            <person name="Lipzen A."/>
            <person name="Daum C.G."/>
            <person name="Aanen D.K."/>
            <person name="Tsang A."/>
            <person name="Henrissat B."/>
            <person name="Bilanenko E.N."/>
            <person name="de Vries R.P."/>
            <person name="van Kan J.A.L."/>
            <person name="Grigoriev I.V."/>
            <person name="Debets A.J.M."/>
        </authorList>
    </citation>
    <scope>NUCLEOTIDE SEQUENCE [LARGE SCALE GENOMIC DNA]</scope>
    <source>
        <strain evidence="1 2">F11</strain>
    </source>
</reference>
<dbReference type="Pfam" id="PF04229">
    <property type="entry name" value="GrpB"/>
    <property type="match status" value="1"/>
</dbReference>
<sequence length="200" mass="22589">MEAYPDGITKDYEYDPAAVQRVNFRTVKQPRAIVDPDPSWPQAFESIKRRIADALGAKALLVSHVGSTSVPSLPAKPIIDIDLTVPDATDEPSYVPALESAGFLFLTREPHWHEHRLFTTAEPHCNLHVFAKGSAEPLRHLIFKEWLLANEDDKQLYVRAKREAAAASVAAMSMMDYNLRKQDVIRQTLRRAFRARGLLE</sequence>
<proteinExistence type="predicted"/>
<name>A0A3N2Q7V8_SODAK</name>
<dbReference type="Proteomes" id="UP000272025">
    <property type="component" value="Unassembled WGS sequence"/>
</dbReference>
<dbReference type="InterPro" id="IPR043519">
    <property type="entry name" value="NT_sf"/>
</dbReference>
<accession>A0A3N2Q7V8</accession>
<evidence type="ECO:0000313" key="1">
    <source>
        <dbReference type="EMBL" id="ROT42859.1"/>
    </source>
</evidence>
<dbReference type="Gene3D" id="3.30.460.10">
    <property type="entry name" value="Beta Polymerase, domain 2"/>
    <property type="match status" value="1"/>
</dbReference>
<dbReference type="PANTHER" id="PTHR34822:SF1">
    <property type="entry name" value="GRPB FAMILY PROTEIN"/>
    <property type="match status" value="1"/>
</dbReference>
<dbReference type="PANTHER" id="PTHR34822">
    <property type="entry name" value="GRPB DOMAIN PROTEIN (AFU_ORTHOLOGUE AFUA_1G01530)"/>
    <property type="match status" value="1"/>
</dbReference>
<dbReference type="AlphaFoldDB" id="A0A3N2Q7V8"/>
<dbReference type="GeneID" id="39576158"/>
<keyword evidence="2" id="KW-1185">Reference proteome</keyword>
<gene>
    <name evidence="1" type="ORF">SODALDRAFT_269719</name>
</gene>
<organism evidence="1 2">
    <name type="scientific">Sodiomyces alkalinus (strain CBS 110278 / VKM F-3762 / F11)</name>
    <name type="common">Alkaliphilic filamentous fungus</name>
    <dbReference type="NCBI Taxonomy" id="1314773"/>
    <lineage>
        <taxon>Eukaryota</taxon>
        <taxon>Fungi</taxon>
        <taxon>Dikarya</taxon>
        <taxon>Ascomycota</taxon>
        <taxon>Pezizomycotina</taxon>
        <taxon>Sordariomycetes</taxon>
        <taxon>Hypocreomycetidae</taxon>
        <taxon>Glomerellales</taxon>
        <taxon>Plectosphaerellaceae</taxon>
        <taxon>Sodiomyces</taxon>
    </lineage>
</organism>
<evidence type="ECO:0000313" key="2">
    <source>
        <dbReference type="Proteomes" id="UP000272025"/>
    </source>
</evidence>
<dbReference type="SUPFAM" id="SSF81301">
    <property type="entry name" value="Nucleotidyltransferase"/>
    <property type="match status" value="1"/>
</dbReference>
<dbReference type="RefSeq" id="XP_028470665.1">
    <property type="nucleotide sequence ID" value="XM_028607680.1"/>
</dbReference>